<evidence type="ECO:0000313" key="11">
    <source>
        <dbReference type="Proteomes" id="UP000595847"/>
    </source>
</evidence>
<feature type="transmembrane region" description="Helical" evidence="7">
    <location>
        <begin position="269"/>
        <end position="291"/>
    </location>
</feature>
<dbReference type="InterPro" id="IPR050171">
    <property type="entry name" value="MFS_Transporters"/>
</dbReference>
<dbReference type="EMBL" id="CP073708">
    <property type="protein sequence ID" value="QUO42565.1"/>
    <property type="molecule type" value="Genomic_DNA"/>
</dbReference>
<dbReference type="InterPro" id="IPR011701">
    <property type="entry name" value="MFS"/>
</dbReference>
<feature type="transmembrane region" description="Helical" evidence="7">
    <location>
        <begin position="139"/>
        <end position="160"/>
    </location>
</feature>
<keyword evidence="5 7" id="KW-1133">Transmembrane helix</keyword>
<sequence>MSRLWNSYPRSIRLLAIAAVIHSTGMACIWPLVTIYIHDFLGKSLAVAGGVLMLNQGAYLVGSVIGGMLFDRWGKMLTLSAATAGAVVVAIGLGFTTDFTVYTILLPLNGFFSGIMFPVLNALIGLLWPEGGRKGLNMVYVALNVGGAIGSGAAGILASISFAWTFYGNGGLQVLVLVVFLVLNRSYDLEKGRPRDNARAAEAAGGEGAAEAVRQMPAAAAGQTSTAAIGQTPAATVGQTPAAAGKKEPAAAPTASTAAHPDVAAAKSVAWVALAILSAGLLVCWVIYVQWTTVLSAYMQTLGITLKQYSLLWTLNGALILLGQPLISWVIRHFARSLRAQMLLGGYLFSLSMLILSQTTVYAGFFAAMFIITLGEMLVWPAVPTIAAELAPAGREGLIQGLIGGVGSAGRMIGPLLGAVTFEALAAKGMFYAMAALALLAVLFFAVYASFIKRPELKPTISAQRH</sequence>
<keyword evidence="3" id="KW-1003">Cell membrane</keyword>
<gene>
    <name evidence="9" type="ORF">JD108_06435</name>
    <name evidence="10" type="ORF">KDJ56_06115</name>
</gene>
<dbReference type="PROSITE" id="PS51257">
    <property type="entry name" value="PROKAR_LIPOPROTEIN"/>
    <property type="match status" value="1"/>
</dbReference>
<evidence type="ECO:0000256" key="2">
    <source>
        <dbReference type="ARBA" id="ARBA00022448"/>
    </source>
</evidence>
<dbReference type="InterPro" id="IPR020846">
    <property type="entry name" value="MFS_dom"/>
</dbReference>
<dbReference type="InterPro" id="IPR036259">
    <property type="entry name" value="MFS_trans_sf"/>
</dbReference>
<evidence type="ECO:0000313" key="10">
    <source>
        <dbReference type="EMBL" id="QUO42565.1"/>
    </source>
</evidence>
<protein>
    <submittedName>
        <fullName evidence="9">MFS transporter</fullName>
    </submittedName>
</protein>
<dbReference type="EMBL" id="CP066308">
    <property type="protein sequence ID" value="QQE75539.1"/>
    <property type="molecule type" value="Genomic_DNA"/>
</dbReference>
<dbReference type="KEGG" id="bcop:JD108_06435"/>
<dbReference type="PANTHER" id="PTHR23517">
    <property type="entry name" value="RESISTANCE PROTEIN MDTM, PUTATIVE-RELATED-RELATED"/>
    <property type="match status" value="1"/>
</dbReference>
<reference evidence="9 11" key="1">
    <citation type="submission" date="2020-12" db="EMBL/GenBank/DDBJ databases">
        <title>strain FJAT-54423T represents a novel species of the genus Brevibacillus.</title>
        <authorList>
            <person name="Tang R."/>
        </authorList>
    </citation>
    <scope>NUCLEOTIDE SEQUENCE [LARGE SCALE GENOMIC DNA]</scope>
    <source>
        <strain evidence="9 11">FJAT-54423</strain>
    </source>
</reference>
<evidence type="ECO:0000256" key="7">
    <source>
        <dbReference type="SAM" id="Phobius"/>
    </source>
</evidence>
<keyword evidence="6 7" id="KW-0472">Membrane</keyword>
<reference evidence="10" key="2">
    <citation type="submission" date="2021-04" db="EMBL/GenBank/DDBJ databases">
        <title>Brevibacillus composti FJAT-54423, complete genome.</title>
        <authorList>
            <person name="Tang R."/>
        </authorList>
    </citation>
    <scope>NUCLEOTIDE SEQUENCE</scope>
    <source>
        <strain evidence="10">FJAT-54424</strain>
    </source>
</reference>
<feature type="transmembrane region" description="Helical" evidence="7">
    <location>
        <begin position="45"/>
        <end position="70"/>
    </location>
</feature>
<evidence type="ECO:0000256" key="6">
    <source>
        <dbReference type="ARBA" id="ARBA00023136"/>
    </source>
</evidence>
<feature type="domain" description="Major facilitator superfamily (MFS) profile" evidence="8">
    <location>
        <begin position="11"/>
        <end position="453"/>
    </location>
</feature>
<feature type="transmembrane region" description="Helical" evidence="7">
    <location>
        <begin position="12"/>
        <end position="33"/>
    </location>
</feature>
<name>A0A7T5JPQ7_9BACL</name>
<evidence type="ECO:0000313" key="9">
    <source>
        <dbReference type="EMBL" id="QQE75539.1"/>
    </source>
</evidence>
<evidence type="ECO:0000313" key="12">
    <source>
        <dbReference type="Proteomes" id="UP000677234"/>
    </source>
</evidence>
<dbReference type="Gene3D" id="1.20.1250.20">
    <property type="entry name" value="MFS general substrate transporter like domains"/>
    <property type="match status" value="1"/>
</dbReference>
<dbReference type="GO" id="GO:0022857">
    <property type="term" value="F:transmembrane transporter activity"/>
    <property type="evidence" value="ECO:0007669"/>
    <property type="project" value="InterPro"/>
</dbReference>
<dbReference type="Pfam" id="PF07690">
    <property type="entry name" value="MFS_1"/>
    <property type="match status" value="1"/>
</dbReference>
<keyword evidence="12" id="KW-1185">Reference proteome</keyword>
<keyword evidence="4 7" id="KW-0812">Transmembrane</keyword>
<proteinExistence type="predicted"/>
<dbReference type="SUPFAM" id="SSF103473">
    <property type="entry name" value="MFS general substrate transporter"/>
    <property type="match status" value="1"/>
</dbReference>
<comment type="subcellular location">
    <subcellularLocation>
        <location evidence="1">Cell membrane</location>
        <topology evidence="1">Multi-pass membrane protein</topology>
    </subcellularLocation>
</comment>
<accession>A0A7T5JPQ7</accession>
<dbReference type="PANTHER" id="PTHR23517:SF10">
    <property type="entry name" value="MAJOR FACILITATOR SUPERFAMILY (MFS) PROFILE DOMAIN-CONTAINING PROTEIN"/>
    <property type="match status" value="1"/>
</dbReference>
<dbReference type="Proteomes" id="UP000677234">
    <property type="component" value="Chromosome"/>
</dbReference>
<dbReference type="AlphaFoldDB" id="A0A7T5JPQ7"/>
<organism evidence="9 11">
    <name type="scientific">Brevibacillus composti</name>
    <dbReference type="NCBI Taxonomy" id="2796470"/>
    <lineage>
        <taxon>Bacteria</taxon>
        <taxon>Bacillati</taxon>
        <taxon>Bacillota</taxon>
        <taxon>Bacilli</taxon>
        <taxon>Bacillales</taxon>
        <taxon>Paenibacillaceae</taxon>
        <taxon>Brevibacillus</taxon>
    </lineage>
</organism>
<evidence type="ECO:0000256" key="3">
    <source>
        <dbReference type="ARBA" id="ARBA00022475"/>
    </source>
</evidence>
<dbReference type="RefSeq" id="WP_198829063.1">
    <property type="nucleotide sequence ID" value="NZ_CP066308.1"/>
</dbReference>
<keyword evidence="2" id="KW-0813">Transport</keyword>
<feature type="transmembrane region" description="Helical" evidence="7">
    <location>
        <begin position="166"/>
        <end position="183"/>
    </location>
</feature>
<feature type="transmembrane region" description="Helical" evidence="7">
    <location>
        <begin position="101"/>
        <end position="127"/>
    </location>
</feature>
<feature type="transmembrane region" description="Helical" evidence="7">
    <location>
        <begin position="430"/>
        <end position="451"/>
    </location>
</feature>
<feature type="transmembrane region" description="Helical" evidence="7">
    <location>
        <begin position="77"/>
        <end position="95"/>
    </location>
</feature>
<evidence type="ECO:0000256" key="1">
    <source>
        <dbReference type="ARBA" id="ARBA00004651"/>
    </source>
</evidence>
<dbReference type="Proteomes" id="UP000595847">
    <property type="component" value="Chromosome"/>
</dbReference>
<dbReference type="PROSITE" id="PS50850">
    <property type="entry name" value="MFS"/>
    <property type="match status" value="1"/>
</dbReference>
<evidence type="ECO:0000256" key="4">
    <source>
        <dbReference type="ARBA" id="ARBA00022692"/>
    </source>
</evidence>
<dbReference type="GO" id="GO:0005886">
    <property type="term" value="C:plasma membrane"/>
    <property type="evidence" value="ECO:0007669"/>
    <property type="project" value="UniProtKB-SubCell"/>
</dbReference>
<evidence type="ECO:0000259" key="8">
    <source>
        <dbReference type="PROSITE" id="PS50850"/>
    </source>
</evidence>
<feature type="transmembrane region" description="Helical" evidence="7">
    <location>
        <begin position="343"/>
        <end position="372"/>
    </location>
</feature>
<evidence type="ECO:0000256" key="5">
    <source>
        <dbReference type="ARBA" id="ARBA00022989"/>
    </source>
</evidence>
<feature type="transmembrane region" description="Helical" evidence="7">
    <location>
        <begin position="311"/>
        <end position="331"/>
    </location>
</feature>